<gene>
    <name evidence="6" type="ORF">SAMN05216167_10299</name>
</gene>
<evidence type="ECO:0000256" key="4">
    <source>
        <dbReference type="SAM" id="SignalP"/>
    </source>
</evidence>
<evidence type="ECO:0000256" key="3">
    <source>
        <dbReference type="ARBA" id="ARBA00022837"/>
    </source>
</evidence>
<dbReference type="PANTHER" id="PTHR35803">
    <property type="entry name" value="GLUCAN 1,4-ALPHA-GLUCOSIDASE SUSB-RELATED"/>
    <property type="match status" value="1"/>
</dbReference>
<dbReference type="AlphaFoldDB" id="A0A1I1L1W2"/>
<evidence type="ECO:0000313" key="7">
    <source>
        <dbReference type="Proteomes" id="UP000198598"/>
    </source>
</evidence>
<dbReference type="STRING" id="662367.SAMN05216167_10299"/>
<dbReference type="InterPro" id="IPR014718">
    <property type="entry name" value="GH-type_carb-bd"/>
</dbReference>
<dbReference type="InterPro" id="IPR029486">
    <property type="entry name" value="GH97_N"/>
</dbReference>
<evidence type="ECO:0000313" key="6">
    <source>
        <dbReference type="EMBL" id="SFC66532.1"/>
    </source>
</evidence>
<dbReference type="GO" id="GO:0016787">
    <property type="term" value="F:hydrolase activity"/>
    <property type="evidence" value="ECO:0007669"/>
    <property type="project" value="UniProtKB-KW"/>
</dbReference>
<organism evidence="6 7">
    <name type="scientific">Spirosoma endophyticum</name>
    <dbReference type="NCBI Taxonomy" id="662367"/>
    <lineage>
        <taxon>Bacteria</taxon>
        <taxon>Pseudomonadati</taxon>
        <taxon>Bacteroidota</taxon>
        <taxon>Cytophagia</taxon>
        <taxon>Cytophagales</taxon>
        <taxon>Cytophagaceae</taxon>
        <taxon>Spirosoma</taxon>
    </lineage>
</organism>
<dbReference type="RefSeq" id="WP_245776536.1">
    <property type="nucleotide sequence ID" value="NZ_FOLQ01000002.1"/>
</dbReference>
<sequence length="270" mass="29953">MKKIVSFCYVGLVLSLVLIQGVAQAAKPPYQATSPDGKTRMELTVNDQKQLVYRVTFEGNPVVDWSALGFQLTNLAVGENAVITKQTQRTNKEQVAWPLGEKDIIQNNYQELTLDCRSRGLHYKIIARVFDGSVAFRYVLPQQKGKEVIPEERTIFTLTDAYTIYQYNEESVFTPVAVNKLDKTCDFPATLTNGKFFISLGEASNDSYTKAVLAKGPAANSMAVAFLKDSVTTSADFQTPWRTISIATSAIGLHQFSDLPLRLTPPVKEV</sequence>
<dbReference type="Pfam" id="PF14508">
    <property type="entry name" value="GH97_N"/>
    <property type="match status" value="1"/>
</dbReference>
<name>A0A1I1L1W2_9BACT</name>
<dbReference type="Proteomes" id="UP000198598">
    <property type="component" value="Unassembled WGS sequence"/>
</dbReference>
<comment type="subunit">
    <text evidence="2">Monomer.</text>
</comment>
<evidence type="ECO:0000256" key="2">
    <source>
        <dbReference type="ARBA" id="ARBA00011245"/>
    </source>
</evidence>
<dbReference type="InterPro" id="IPR052720">
    <property type="entry name" value="Glycosyl_hydrolase_97"/>
</dbReference>
<evidence type="ECO:0000256" key="1">
    <source>
        <dbReference type="ARBA" id="ARBA00001913"/>
    </source>
</evidence>
<keyword evidence="7" id="KW-1185">Reference proteome</keyword>
<accession>A0A1I1L1W2</accession>
<keyword evidence="4" id="KW-0732">Signal</keyword>
<dbReference type="EMBL" id="FOLQ01000002">
    <property type="protein sequence ID" value="SFC66532.1"/>
    <property type="molecule type" value="Genomic_DNA"/>
</dbReference>
<dbReference type="GO" id="GO:0030246">
    <property type="term" value="F:carbohydrate binding"/>
    <property type="evidence" value="ECO:0007669"/>
    <property type="project" value="InterPro"/>
</dbReference>
<feature type="chain" id="PRO_5011686877" evidence="4">
    <location>
        <begin position="26"/>
        <end position="270"/>
    </location>
</feature>
<feature type="domain" description="Glycosyl-hydrolase 97 N-terminal" evidence="5">
    <location>
        <begin position="33"/>
        <end position="266"/>
    </location>
</feature>
<evidence type="ECO:0000259" key="5">
    <source>
        <dbReference type="Pfam" id="PF14508"/>
    </source>
</evidence>
<dbReference type="Gene3D" id="2.70.98.10">
    <property type="match status" value="1"/>
</dbReference>
<protein>
    <submittedName>
        <fullName evidence="6">Glycosyl-hydrolase 97 N-terminal</fullName>
    </submittedName>
</protein>
<reference evidence="6 7" key="1">
    <citation type="submission" date="2016-10" db="EMBL/GenBank/DDBJ databases">
        <authorList>
            <person name="de Groot N.N."/>
        </authorList>
    </citation>
    <scope>NUCLEOTIDE SEQUENCE [LARGE SCALE GENOMIC DNA]</scope>
    <source>
        <strain evidence="6 7">DSM 26130</strain>
    </source>
</reference>
<feature type="signal peptide" evidence="4">
    <location>
        <begin position="1"/>
        <end position="25"/>
    </location>
</feature>
<keyword evidence="3" id="KW-0106">Calcium</keyword>
<proteinExistence type="predicted"/>
<keyword evidence="6" id="KW-0378">Hydrolase</keyword>
<comment type="cofactor">
    <cofactor evidence="1">
        <name>Ca(2+)</name>
        <dbReference type="ChEBI" id="CHEBI:29108"/>
    </cofactor>
</comment>